<comment type="caution">
    <text evidence="2">The sequence shown here is derived from an EMBL/GenBank/DDBJ whole genome shotgun (WGS) entry which is preliminary data.</text>
</comment>
<accession>A0ABP0RT20</accession>
<dbReference type="PANTHER" id="PTHR47765:SF2">
    <property type="entry name" value="EXONUCLEASE MUT-7 HOMOLOG"/>
    <property type="match status" value="1"/>
</dbReference>
<protein>
    <submittedName>
        <fullName evidence="2">Exonuclease mut-7 homolog (Exonuclease 3'-5' domain-containing protein 3 homolog)</fullName>
    </submittedName>
</protein>
<dbReference type="Proteomes" id="UP001642464">
    <property type="component" value="Unassembled WGS sequence"/>
</dbReference>
<evidence type="ECO:0000313" key="3">
    <source>
        <dbReference type="Proteomes" id="UP001642464"/>
    </source>
</evidence>
<gene>
    <name evidence="2" type="ORF">SCF082_LOCUS47854</name>
</gene>
<dbReference type="GO" id="GO:0004527">
    <property type="term" value="F:exonuclease activity"/>
    <property type="evidence" value="ECO:0007669"/>
    <property type="project" value="UniProtKB-KW"/>
</dbReference>
<dbReference type="InterPro" id="IPR002562">
    <property type="entry name" value="3'-5'_exonuclease_dom"/>
</dbReference>
<reference evidence="2 3" key="1">
    <citation type="submission" date="2024-02" db="EMBL/GenBank/DDBJ databases">
        <authorList>
            <person name="Chen Y."/>
            <person name="Shah S."/>
            <person name="Dougan E. K."/>
            <person name="Thang M."/>
            <person name="Chan C."/>
        </authorList>
    </citation>
    <scope>NUCLEOTIDE SEQUENCE [LARGE SCALE GENOMIC DNA]</scope>
</reference>
<feature type="domain" description="3'-5' exonuclease" evidence="1">
    <location>
        <begin position="3"/>
        <end position="158"/>
    </location>
</feature>
<proteinExistence type="predicted"/>
<dbReference type="InterPro" id="IPR052408">
    <property type="entry name" value="Exonuclease_MUT-7-like"/>
</dbReference>
<dbReference type="EMBL" id="CAXAMM010042006">
    <property type="protein sequence ID" value="CAK9102367.1"/>
    <property type="molecule type" value="Genomic_DNA"/>
</dbReference>
<dbReference type="Gene3D" id="3.30.420.10">
    <property type="entry name" value="Ribonuclease H-like superfamily/Ribonuclease H"/>
    <property type="match status" value="1"/>
</dbReference>
<keyword evidence="2" id="KW-0540">Nuclease</keyword>
<name>A0ABP0RT20_9DINO</name>
<dbReference type="PANTHER" id="PTHR47765">
    <property type="entry name" value="3'-5' EXONUCLEASE DOMAIN-CONTAINING PROTEIN"/>
    <property type="match status" value="1"/>
</dbReference>
<organism evidence="2 3">
    <name type="scientific">Durusdinium trenchii</name>
    <dbReference type="NCBI Taxonomy" id="1381693"/>
    <lineage>
        <taxon>Eukaryota</taxon>
        <taxon>Sar</taxon>
        <taxon>Alveolata</taxon>
        <taxon>Dinophyceae</taxon>
        <taxon>Suessiales</taxon>
        <taxon>Symbiodiniaceae</taxon>
        <taxon>Durusdinium</taxon>
    </lineage>
</organism>
<dbReference type="InterPro" id="IPR036397">
    <property type="entry name" value="RNaseH_sf"/>
</dbReference>
<dbReference type="InterPro" id="IPR012337">
    <property type="entry name" value="RNaseH-like_sf"/>
</dbReference>
<sequence>MCKLTSQIPQRIGVDCEHSGFGAQAEISLIQLATTTHCFVIDVLALGSTQDFSDLLQMLSTKALLAFDFRTDAALLRRFVSLPSGADLLAPRDLRRADLGVSGGLRQLVREALGAELCKAEQCSRWARRPLRPSQLHYAALDAWVLLPCAKYLHETQQVEMEPP</sequence>
<evidence type="ECO:0000313" key="2">
    <source>
        <dbReference type="EMBL" id="CAK9102367.1"/>
    </source>
</evidence>
<dbReference type="SUPFAM" id="SSF53098">
    <property type="entry name" value="Ribonuclease H-like"/>
    <property type="match status" value="1"/>
</dbReference>
<keyword evidence="3" id="KW-1185">Reference proteome</keyword>
<evidence type="ECO:0000259" key="1">
    <source>
        <dbReference type="SMART" id="SM00474"/>
    </source>
</evidence>
<dbReference type="Pfam" id="PF01612">
    <property type="entry name" value="DNA_pol_A_exo1"/>
    <property type="match status" value="1"/>
</dbReference>
<keyword evidence="2" id="KW-0378">Hydrolase</keyword>
<dbReference type="SMART" id="SM00474">
    <property type="entry name" value="35EXOc"/>
    <property type="match status" value="1"/>
</dbReference>
<keyword evidence="2" id="KW-0269">Exonuclease</keyword>